<accession>A0ABW1JAW0</accession>
<sequence>MATGLVEGLAAGLGRAVALVTSRRELCRLLLAEGDVGSGDVYLWHYQAYPARLVKALLLARDIGAQDDVEQALDALHGGRVLPISPRESEDVLVTATRRAREFEAVLGRPIDLRRPPRREGSDLTSA</sequence>
<keyword evidence="2" id="KW-1185">Reference proteome</keyword>
<name>A0ABW1JAW0_9ACTN</name>
<protein>
    <submittedName>
        <fullName evidence="1">Uncharacterized protein</fullName>
    </submittedName>
</protein>
<evidence type="ECO:0000313" key="2">
    <source>
        <dbReference type="Proteomes" id="UP001596189"/>
    </source>
</evidence>
<proteinExistence type="predicted"/>
<dbReference type="RefSeq" id="WP_345717252.1">
    <property type="nucleotide sequence ID" value="NZ_BAABFP010000005.1"/>
</dbReference>
<dbReference type="Proteomes" id="UP001596189">
    <property type="component" value="Unassembled WGS sequence"/>
</dbReference>
<organism evidence="1 2">
    <name type="scientific">Angustibacter luteus</name>
    <dbReference type="NCBI Taxonomy" id="658456"/>
    <lineage>
        <taxon>Bacteria</taxon>
        <taxon>Bacillati</taxon>
        <taxon>Actinomycetota</taxon>
        <taxon>Actinomycetes</taxon>
        <taxon>Kineosporiales</taxon>
        <taxon>Kineosporiaceae</taxon>
    </lineage>
</organism>
<reference evidence="2" key="1">
    <citation type="journal article" date="2019" name="Int. J. Syst. Evol. Microbiol.">
        <title>The Global Catalogue of Microorganisms (GCM) 10K type strain sequencing project: providing services to taxonomists for standard genome sequencing and annotation.</title>
        <authorList>
            <consortium name="The Broad Institute Genomics Platform"/>
            <consortium name="The Broad Institute Genome Sequencing Center for Infectious Disease"/>
            <person name="Wu L."/>
            <person name="Ma J."/>
        </authorList>
    </citation>
    <scope>NUCLEOTIDE SEQUENCE [LARGE SCALE GENOMIC DNA]</scope>
    <source>
        <strain evidence="2">KACC 14249</strain>
    </source>
</reference>
<comment type="caution">
    <text evidence="1">The sequence shown here is derived from an EMBL/GenBank/DDBJ whole genome shotgun (WGS) entry which is preliminary data.</text>
</comment>
<gene>
    <name evidence="1" type="ORF">ACFQDO_04660</name>
</gene>
<dbReference type="EMBL" id="JBHSRD010000002">
    <property type="protein sequence ID" value="MFC6006416.1"/>
    <property type="molecule type" value="Genomic_DNA"/>
</dbReference>
<evidence type="ECO:0000313" key="1">
    <source>
        <dbReference type="EMBL" id="MFC6006416.1"/>
    </source>
</evidence>